<name>A0A212JZL8_9DELT</name>
<gene>
    <name evidence="1" type="ORF">KL86DPRO_20396</name>
</gene>
<reference evidence="1" key="1">
    <citation type="submission" date="2016-04" db="EMBL/GenBank/DDBJ databases">
        <authorList>
            <person name="Evans L.H."/>
            <person name="Alamgir A."/>
            <person name="Owens N."/>
            <person name="Weber N.D."/>
            <person name="Virtaneva K."/>
            <person name="Barbian K."/>
            <person name="Babar A."/>
            <person name="Rosenke K."/>
        </authorList>
    </citation>
    <scope>NUCLEOTIDE SEQUENCE</scope>
    <source>
        <strain evidence="1">86</strain>
    </source>
</reference>
<evidence type="ECO:0000313" key="1">
    <source>
        <dbReference type="EMBL" id="SBW04911.1"/>
    </source>
</evidence>
<sequence length="68" mass="7536">MVCEGTPTPALNGGNECRLRLRGGLLSKRTLSTTSKARPAFAGRAFFIEKNASRGGAWRNCVKRYFMR</sequence>
<protein>
    <submittedName>
        <fullName evidence="1">Uncharacterized protein</fullName>
    </submittedName>
</protein>
<accession>A0A212JZL8</accession>
<dbReference type="AlphaFoldDB" id="A0A212JZL8"/>
<proteinExistence type="predicted"/>
<organism evidence="1">
    <name type="scientific">uncultured delta proteobacterium</name>
    <dbReference type="NCBI Taxonomy" id="34034"/>
    <lineage>
        <taxon>Bacteria</taxon>
        <taxon>Deltaproteobacteria</taxon>
        <taxon>environmental samples</taxon>
    </lineage>
</organism>
<dbReference type="EMBL" id="FLUQ01000002">
    <property type="protein sequence ID" value="SBW04911.1"/>
    <property type="molecule type" value="Genomic_DNA"/>
</dbReference>